<dbReference type="EMBL" id="JARLKZ010000014">
    <property type="protein sequence ID" value="MEC0241691.1"/>
    <property type="molecule type" value="Genomic_DNA"/>
</dbReference>
<reference evidence="1 2" key="1">
    <citation type="submission" date="2023-03" db="EMBL/GenBank/DDBJ databases">
        <title>Bacillus Genome Sequencing.</title>
        <authorList>
            <person name="Dunlap C."/>
        </authorList>
    </citation>
    <scope>NUCLEOTIDE SEQUENCE [LARGE SCALE GENOMIC DNA]</scope>
    <source>
        <strain evidence="1 2">BD-525</strain>
    </source>
</reference>
<name>A0ABU6GTS4_9BACL</name>
<dbReference type="Proteomes" id="UP001344632">
    <property type="component" value="Unassembled WGS sequence"/>
</dbReference>
<sequence>MDQRYKLPHILVTEGDQESGFYSGKLIEVESDTEVIFKPVEDNHKNGLQEMRRKCATYLRGRGYHVDYLIQHHCIKPGRLEKDNPIENWTIYELETKTKKDRSR</sequence>
<comment type="caution">
    <text evidence="1">The sequence shown here is derived from an EMBL/GenBank/DDBJ whole genome shotgun (WGS) entry which is preliminary data.</text>
</comment>
<protein>
    <submittedName>
        <fullName evidence="1">Uncharacterized protein</fullName>
    </submittedName>
</protein>
<evidence type="ECO:0000313" key="2">
    <source>
        <dbReference type="Proteomes" id="UP001344632"/>
    </source>
</evidence>
<dbReference type="RefSeq" id="WP_326089362.1">
    <property type="nucleotide sequence ID" value="NZ_JARLKZ010000014.1"/>
</dbReference>
<gene>
    <name evidence="1" type="ORF">P4H66_17905</name>
</gene>
<keyword evidence="2" id="KW-1185">Reference proteome</keyword>
<proteinExistence type="predicted"/>
<accession>A0ABU6GTS4</accession>
<evidence type="ECO:0000313" key="1">
    <source>
        <dbReference type="EMBL" id="MEC0241691.1"/>
    </source>
</evidence>
<organism evidence="1 2">
    <name type="scientific">Paenibacillus dokdonensis</name>
    <dbReference type="NCBI Taxonomy" id="2567944"/>
    <lineage>
        <taxon>Bacteria</taxon>
        <taxon>Bacillati</taxon>
        <taxon>Bacillota</taxon>
        <taxon>Bacilli</taxon>
        <taxon>Bacillales</taxon>
        <taxon>Paenibacillaceae</taxon>
        <taxon>Paenibacillus</taxon>
    </lineage>
</organism>